<dbReference type="Proteomes" id="UP001432027">
    <property type="component" value="Unassembled WGS sequence"/>
</dbReference>
<dbReference type="AlphaFoldDB" id="A0AAV5SUT5"/>
<proteinExistence type="predicted"/>
<feature type="domain" description="BTB" evidence="1">
    <location>
        <begin position="24"/>
        <end position="82"/>
    </location>
</feature>
<name>A0AAV5SUT5_9BILA</name>
<sequence length="169" mass="19164">VTKMGDLRSTRGSHRLFDHSYYPDTATLRVRGEDFTISKSYLALHSPFFNTLFYGPTSTGPNSKFELDIDAHDFGDLLDLIYPCLKKTSCCTGCSSSMLDRLDLALKLELSLAVKRLLKEKTDPWIVPALVVEKLKEHNALHKYSSLLRRSEVTERQEVNQLDSQSPNP</sequence>
<comment type="caution">
    <text evidence="2">The sequence shown here is derived from an EMBL/GenBank/DDBJ whole genome shotgun (WGS) entry which is preliminary data.</text>
</comment>
<organism evidence="2 3">
    <name type="scientific">Pristionchus entomophagus</name>
    <dbReference type="NCBI Taxonomy" id="358040"/>
    <lineage>
        <taxon>Eukaryota</taxon>
        <taxon>Metazoa</taxon>
        <taxon>Ecdysozoa</taxon>
        <taxon>Nematoda</taxon>
        <taxon>Chromadorea</taxon>
        <taxon>Rhabditida</taxon>
        <taxon>Rhabditina</taxon>
        <taxon>Diplogasteromorpha</taxon>
        <taxon>Diplogasteroidea</taxon>
        <taxon>Neodiplogasteridae</taxon>
        <taxon>Pristionchus</taxon>
    </lineage>
</organism>
<dbReference type="EMBL" id="BTSX01000002">
    <property type="protein sequence ID" value="GMS86926.1"/>
    <property type="molecule type" value="Genomic_DNA"/>
</dbReference>
<dbReference type="Gene3D" id="3.30.710.10">
    <property type="entry name" value="Potassium Channel Kv1.1, Chain A"/>
    <property type="match status" value="1"/>
</dbReference>
<gene>
    <name evidence="2" type="ORF">PENTCL1PPCAC_9101</name>
</gene>
<protein>
    <recommendedName>
        <fullName evidence="1">BTB domain-containing protein</fullName>
    </recommendedName>
</protein>
<reference evidence="2" key="1">
    <citation type="submission" date="2023-10" db="EMBL/GenBank/DDBJ databases">
        <title>Genome assembly of Pristionchus species.</title>
        <authorList>
            <person name="Yoshida K."/>
            <person name="Sommer R.J."/>
        </authorList>
    </citation>
    <scope>NUCLEOTIDE SEQUENCE</scope>
    <source>
        <strain evidence="2">RS0144</strain>
    </source>
</reference>
<dbReference type="SMART" id="SM00225">
    <property type="entry name" value="BTB"/>
    <property type="match status" value="1"/>
</dbReference>
<feature type="non-terminal residue" evidence="2">
    <location>
        <position position="169"/>
    </location>
</feature>
<feature type="non-terminal residue" evidence="2">
    <location>
        <position position="1"/>
    </location>
</feature>
<dbReference type="InterPro" id="IPR000210">
    <property type="entry name" value="BTB/POZ_dom"/>
</dbReference>
<evidence type="ECO:0000259" key="1">
    <source>
        <dbReference type="PROSITE" id="PS50097"/>
    </source>
</evidence>
<evidence type="ECO:0000313" key="3">
    <source>
        <dbReference type="Proteomes" id="UP001432027"/>
    </source>
</evidence>
<dbReference type="InterPro" id="IPR011333">
    <property type="entry name" value="SKP1/BTB/POZ_sf"/>
</dbReference>
<dbReference type="Pfam" id="PF00651">
    <property type="entry name" value="BTB"/>
    <property type="match status" value="1"/>
</dbReference>
<dbReference type="PROSITE" id="PS50097">
    <property type="entry name" value="BTB"/>
    <property type="match status" value="1"/>
</dbReference>
<dbReference type="SUPFAM" id="SSF54695">
    <property type="entry name" value="POZ domain"/>
    <property type="match status" value="1"/>
</dbReference>
<evidence type="ECO:0000313" key="2">
    <source>
        <dbReference type="EMBL" id="GMS86926.1"/>
    </source>
</evidence>
<keyword evidence="3" id="KW-1185">Reference proteome</keyword>
<dbReference type="CDD" id="cd18186">
    <property type="entry name" value="BTB_POZ_ZBTB_KLHL-like"/>
    <property type="match status" value="1"/>
</dbReference>
<accession>A0AAV5SUT5</accession>